<dbReference type="InterPro" id="IPR025202">
    <property type="entry name" value="PLD-like_dom"/>
</dbReference>
<dbReference type="Gene3D" id="3.30.870.10">
    <property type="entry name" value="Endonuclease Chain A"/>
    <property type="match status" value="2"/>
</dbReference>
<evidence type="ECO:0000256" key="2">
    <source>
        <dbReference type="ARBA" id="ARBA00004613"/>
    </source>
</evidence>
<dbReference type="CDD" id="cd09110">
    <property type="entry name" value="PLDc_CLS_1"/>
    <property type="match status" value="1"/>
</dbReference>
<reference evidence="7" key="2">
    <citation type="submission" date="2020-09" db="EMBL/GenBank/DDBJ databases">
        <authorList>
            <person name="Sun Q."/>
            <person name="Zhou Y."/>
        </authorList>
    </citation>
    <scope>NUCLEOTIDE SEQUENCE</scope>
    <source>
        <strain evidence="7">CGMCC 1.15320</strain>
    </source>
</reference>
<dbReference type="GO" id="GO:0008808">
    <property type="term" value="F:cardiolipin synthase activity"/>
    <property type="evidence" value="ECO:0007669"/>
    <property type="project" value="TreeGrafter"/>
</dbReference>
<organism evidence="7 8">
    <name type="scientific">Nitratireductor aestuarii</name>
    <dbReference type="NCBI Taxonomy" id="1735103"/>
    <lineage>
        <taxon>Bacteria</taxon>
        <taxon>Pseudomonadati</taxon>
        <taxon>Pseudomonadota</taxon>
        <taxon>Alphaproteobacteria</taxon>
        <taxon>Hyphomicrobiales</taxon>
        <taxon>Phyllobacteriaceae</taxon>
        <taxon>Nitratireductor</taxon>
    </lineage>
</organism>
<dbReference type="SMART" id="SM00155">
    <property type="entry name" value="PLDc"/>
    <property type="match status" value="2"/>
</dbReference>
<dbReference type="SUPFAM" id="SSF56024">
    <property type="entry name" value="Phospholipase D/nuclease"/>
    <property type="match status" value="2"/>
</dbReference>
<dbReference type="Pfam" id="PF13091">
    <property type="entry name" value="PLDc_2"/>
    <property type="match status" value="2"/>
</dbReference>
<evidence type="ECO:0000259" key="6">
    <source>
        <dbReference type="PROSITE" id="PS50035"/>
    </source>
</evidence>
<dbReference type="GO" id="GO:0005576">
    <property type="term" value="C:extracellular region"/>
    <property type="evidence" value="ECO:0007669"/>
    <property type="project" value="UniProtKB-SubCell"/>
</dbReference>
<evidence type="ECO:0000256" key="4">
    <source>
        <dbReference type="ARBA" id="ARBA00022525"/>
    </source>
</evidence>
<keyword evidence="8" id="KW-1185">Reference proteome</keyword>
<feature type="domain" description="PLD phosphodiesterase" evidence="6">
    <location>
        <begin position="155"/>
        <end position="182"/>
    </location>
</feature>
<dbReference type="CDD" id="cd09159">
    <property type="entry name" value="PLDc_ybhO_like_2"/>
    <property type="match status" value="1"/>
</dbReference>
<evidence type="ECO:0000256" key="3">
    <source>
        <dbReference type="ARBA" id="ARBA00018392"/>
    </source>
</evidence>
<keyword evidence="4" id="KW-0964">Secreted</keyword>
<dbReference type="PANTHER" id="PTHR21248">
    <property type="entry name" value="CARDIOLIPIN SYNTHASE"/>
    <property type="match status" value="1"/>
</dbReference>
<evidence type="ECO:0000256" key="1">
    <source>
        <dbReference type="ARBA" id="ARBA00003145"/>
    </source>
</evidence>
<proteinExistence type="predicted"/>
<name>A0A916W5F4_9HYPH</name>
<evidence type="ECO:0000313" key="8">
    <source>
        <dbReference type="Proteomes" id="UP000636264"/>
    </source>
</evidence>
<reference evidence="7" key="1">
    <citation type="journal article" date="2014" name="Int. J. Syst. Evol. Microbiol.">
        <title>Complete genome sequence of Corynebacterium casei LMG S-19264T (=DSM 44701T), isolated from a smear-ripened cheese.</title>
        <authorList>
            <consortium name="US DOE Joint Genome Institute (JGI-PGF)"/>
            <person name="Walter F."/>
            <person name="Albersmeier A."/>
            <person name="Kalinowski J."/>
            <person name="Ruckert C."/>
        </authorList>
    </citation>
    <scope>NUCLEOTIDE SEQUENCE</scope>
    <source>
        <strain evidence="7">CGMCC 1.15320</strain>
    </source>
</reference>
<dbReference type="AlphaFoldDB" id="A0A916W5F4"/>
<comment type="subcellular location">
    <subcellularLocation>
        <location evidence="2">Secreted</location>
    </subcellularLocation>
</comment>
<dbReference type="Proteomes" id="UP000636264">
    <property type="component" value="Unassembled WGS sequence"/>
</dbReference>
<dbReference type="PANTHER" id="PTHR21248:SF22">
    <property type="entry name" value="PHOSPHOLIPASE D"/>
    <property type="match status" value="1"/>
</dbReference>
<accession>A0A916W5F4</accession>
<evidence type="ECO:0000313" key="7">
    <source>
        <dbReference type="EMBL" id="GGA68110.1"/>
    </source>
</evidence>
<sequence>MKGALALFLCAVLFVVVLNLVPHRRDVRQPIPHEFSVSDPQFLSTMDAIFEGSVTSGHSIDTLLNGDEIFPAMLEAIAGAKDNINFLTYIYWSGEIAEQFAGALAQKAQEGVEVRVLLDWAGSIPFDERLVDQMVASGARVERFRPLKWYSIDRVNNRTHRKLLIVDGVLGFTGGVGIGDEWLGDARNPNEWRDNHYRVKGPVVSKMQAAFAQNWLEATNEVLQGIRFYPVQDQAGEIYAQHVSSSPTGGSQSMHQMMLMAIAAAEQNIRIGMGYFAPDEVLITQLLDARSRGVEIDVLIPGEEIDVPMVRRASRYQWGRLLEAGIRIHEYLPTNYHTKLVIVDQHWTTIGSANFDERSFRLNDEANLNVYDQAFAQRQIQDFNQDLSSARQVTLEAWKNRPWTIKIQDWAANLLKTQI</sequence>
<protein>
    <recommendedName>
        <fullName evidence="3">Phospholipase D</fullName>
    </recommendedName>
    <alternativeName>
        <fullName evidence="5">Choline phosphatase</fullName>
    </alternativeName>
</protein>
<feature type="domain" description="PLD phosphodiesterase" evidence="6">
    <location>
        <begin position="332"/>
        <end position="359"/>
    </location>
</feature>
<gene>
    <name evidence="7" type="ORF">GCM10011385_22390</name>
</gene>
<dbReference type="InterPro" id="IPR001736">
    <property type="entry name" value="PLipase_D/transphosphatidylase"/>
</dbReference>
<dbReference type="EMBL" id="BMIF01000006">
    <property type="protein sequence ID" value="GGA68110.1"/>
    <property type="molecule type" value="Genomic_DNA"/>
</dbReference>
<evidence type="ECO:0000256" key="5">
    <source>
        <dbReference type="ARBA" id="ARBA00029594"/>
    </source>
</evidence>
<dbReference type="GO" id="GO:0016020">
    <property type="term" value="C:membrane"/>
    <property type="evidence" value="ECO:0007669"/>
    <property type="project" value="TreeGrafter"/>
</dbReference>
<comment type="function">
    <text evidence="1">Could be a virulence factor.</text>
</comment>
<comment type="caution">
    <text evidence="7">The sequence shown here is derived from an EMBL/GenBank/DDBJ whole genome shotgun (WGS) entry which is preliminary data.</text>
</comment>
<dbReference type="PROSITE" id="PS50035">
    <property type="entry name" value="PLD"/>
    <property type="match status" value="2"/>
</dbReference>
<dbReference type="GO" id="GO:0032049">
    <property type="term" value="P:cardiolipin biosynthetic process"/>
    <property type="evidence" value="ECO:0007669"/>
    <property type="project" value="UniProtKB-ARBA"/>
</dbReference>